<keyword evidence="4" id="KW-0645">Protease</keyword>
<dbReference type="InterPro" id="IPR003675">
    <property type="entry name" value="Rce1/LyrA-like_dom"/>
</dbReference>
<feature type="region of interest" description="Disordered" evidence="1">
    <location>
        <begin position="280"/>
        <end position="321"/>
    </location>
</feature>
<evidence type="ECO:0000259" key="3">
    <source>
        <dbReference type="Pfam" id="PF02517"/>
    </source>
</evidence>
<feature type="transmembrane region" description="Helical" evidence="2">
    <location>
        <begin position="12"/>
        <end position="36"/>
    </location>
</feature>
<keyword evidence="2" id="KW-1133">Transmembrane helix</keyword>
<sequence length="321" mass="34415">MLAGDERRIGRGVLAILLLLGGMLVLGFLVSQGAALVDQQLGRTNPTWGGTDVTPVYQAGNMLSLALLVPWSAIIHRWLYRVPAASLHSVSSRFRFEVLGRAVVLVTPLWVLVVVTSTAVPDQVPWSPADLVTMFALTIILTPLQSAGEEYGLRGLVFRVAGSWSRGPRAGLVVGVLVSSVVFVGLHLSSDPWRNLYYLAPAVSFAIITWRTGGLEVAVAVHALNNTLLFLFDTLMHSDFPSLQERSTGGDALLLVPTGALAVITAAVWWRTRRSGPLLTPGPGSFSRAGRPPRGRRSLAPAGRWRRPGRGPHPGCAAGRC</sequence>
<evidence type="ECO:0000313" key="5">
    <source>
        <dbReference type="Proteomes" id="UP000198546"/>
    </source>
</evidence>
<evidence type="ECO:0000256" key="1">
    <source>
        <dbReference type="SAM" id="MobiDB-lite"/>
    </source>
</evidence>
<reference evidence="4 5" key="1">
    <citation type="submission" date="2016-10" db="EMBL/GenBank/DDBJ databases">
        <authorList>
            <person name="de Groot N.N."/>
        </authorList>
    </citation>
    <scope>NUCLEOTIDE SEQUENCE [LARGE SCALE GENOMIC DNA]</scope>
    <source>
        <strain evidence="4 5">MON 2.2</strain>
    </source>
</reference>
<dbReference type="GO" id="GO:0004175">
    <property type="term" value="F:endopeptidase activity"/>
    <property type="evidence" value="ECO:0007669"/>
    <property type="project" value="UniProtKB-ARBA"/>
</dbReference>
<organism evidence="4 5">
    <name type="scientific">Auraticoccus monumenti</name>
    <dbReference type="NCBI Taxonomy" id="675864"/>
    <lineage>
        <taxon>Bacteria</taxon>
        <taxon>Bacillati</taxon>
        <taxon>Actinomycetota</taxon>
        <taxon>Actinomycetes</taxon>
        <taxon>Propionibacteriales</taxon>
        <taxon>Propionibacteriaceae</taxon>
        <taxon>Auraticoccus</taxon>
    </lineage>
</organism>
<feature type="compositionally biased region" description="Low complexity" evidence="1">
    <location>
        <begin position="281"/>
        <end position="290"/>
    </location>
</feature>
<dbReference type="Pfam" id="PF02517">
    <property type="entry name" value="Rce1-like"/>
    <property type="match status" value="1"/>
</dbReference>
<keyword evidence="4" id="KW-0378">Hydrolase</keyword>
<feature type="transmembrane region" description="Helical" evidence="2">
    <location>
        <begin position="169"/>
        <end position="189"/>
    </location>
</feature>
<dbReference type="STRING" id="675864.SAMN04489747_1489"/>
<name>A0A1G6WMT5_9ACTN</name>
<protein>
    <submittedName>
        <fullName evidence="4">Membrane protease YdiL, CAAX protease family</fullName>
    </submittedName>
</protein>
<keyword evidence="2" id="KW-0472">Membrane</keyword>
<keyword evidence="5" id="KW-1185">Reference proteome</keyword>
<feature type="transmembrane region" description="Helical" evidence="2">
    <location>
        <begin position="252"/>
        <end position="270"/>
    </location>
</feature>
<feature type="transmembrane region" description="Helical" evidence="2">
    <location>
        <begin position="99"/>
        <end position="119"/>
    </location>
</feature>
<keyword evidence="2" id="KW-0812">Transmembrane</keyword>
<dbReference type="AlphaFoldDB" id="A0A1G6WMT5"/>
<dbReference type="EMBL" id="LT629688">
    <property type="protein sequence ID" value="SDD67270.1"/>
    <property type="molecule type" value="Genomic_DNA"/>
</dbReference>
<dbReference type="Proteomes" id="UP000198546">
    <property type="component" value="Chromosome i"/>
</dbReference>
<proteinExistence type="predicted"/>
<feature type="transmembrane region" description="Helical" evidence="2">
    <location>
        <begin position="56"/>
        <end position="79"/>
    </location>
</feature>
<gene>
    <name evidence="4" type="ORF">SAMN04489747_1489</name>
</gene>
<dbReference type="GO" id="GO:0006508">
    <property type="term" value="P:proteolysis"/>
    <property type="evidence" value="ECO:0007669"/>
    <property type="project" value="UniProtKB-KW"/>
</dbReference>
<accession>A0A1G6WMT5</accession>
<dbReference type="GO" id="GO:0080120">
    <property type="term" value="P:CAAX-box protein maturation"/>
    <property type="evidence" value="ECO:0007669"/>
    <property type="project" value="UniProtKB-ARBA"/>
</dbReference>
<feature type="transmembrane region" description="Helical" evidence="2">
    <location>
        <begin position="131"/>
        <end position="148"/>
    </location>
</feature>
<feature type="domain" description="CAAX prenyl protease 2/Lysostaphin resistance protein A-like" evidence="3">
    <location>
        <begin position="133"/>
        <end position="227"/>
    </location>
</feature>
<evidence type="ECO:0000313" key="4">
    <source>
        <dbReference type="EMBL" id="SDD67270.1"/>
    </source>
</evidence>
<evidence type="ECO:0000256" key="2">
    <source>
        <dbReference type="SAM" id="Phobius"/>
    </source>
</evidence>